<dbReference type="Pfam" id="PF16541">
    <property type="entry name" value="AltA1"/>
    <property type="match status" value="1"/>
</dbReference>
<feature type="chain" id="PRO_5034427299" evidence="6">
    <location>
        <begin position="19"/>
        <end position="155"/>
    </location>
</feature>
<dbReference type="PROSITE" id="PS51895">
    <property type="entry name" value="AA1"/>
    <property type="match status" value="1"/>
</dbReference>
<dbReference type="CDD" id="cd12798">
    <property type="entry name" value="Alt_A1"/>
    <property type="match status" value="1"/>
</dbReference>
<gene>
    <name evidence="8" type="ORF">HYQ45_011649</name>
</gene>
<proteinExistence type="predicted"/>
<organism evidence="8 9">
    <name type="scientific">Verticillium longisporum</name>
    <name type="common">Verticillium dahliae var. longisporum</name>
    <dbReference type="NCBI Taxonomy" id="100787"/>
    <lineage>
        <taxon>Eukaryota</taxon>
        <taxon>Fungi</taxon>
        <taxon>Dikarya</taxon>
        <taxon>Ascomycota</taxon>
        <taxon>Pezizomycotina</taxon>
        <taxon>Sordariomycetes</taxon>
        <taxon>Hypocreomycetidae</taxon>
        <taxon>Glomerellales</taxon>
        <taxon>Plectosphaerellaceae</taxon>
        <taxon>Verticillium</taxon>
    </lineage>
</organism>
<comment type="caution">
    <text evidence="5">Lacks conserved residue(s) required for the propagation of feature annotation.</text>
</comment>
<dbReference type="GO" id="GO:0005576">
    <property type="term" value="C:extracellular region"/>
    <property type="evidence" value="ECO:0007669"/>
    <property type="project" value="UniProtKB-SubCell"/>
</dbReference>
<keyword evidence="3 6" id="KW-0732">Signal</keyword>
<name>A0A8I2ZDY5_VERLO</name>
<accession>A0A8I2ZDY5</accession>
<sequence>MQFTLAAAAALFGASALAAPASPGSTGAPPDPNTYENIDIADFNVRKGEDGTIKYVNFKLSGEDADGLLCEAQNPGLPSEVITCGESKYRFALYPGEEFEFALRLYHELGLAFGFYGTGEVFTYCHASGLGDFICQQQNPTTIVIDSLPDAPAQA</sequence>
<reference evidence="8" key="1">
    <citation type="journal article" date="2021" name="Mol. Plant Pathol.">
        <title>A 20-kb lineage-specific genomic region tames virulence in pathogenic amphidiploid Verticillium longisporum.</title>
        <authorList>
            <person name="Harting R."/>
            <person name="Starke J."/>
            <person name="Kusch H."/>
            <person name="Poggeler S."/>
            <person name="Maurus I."/>
            <person name="Schluter R."/>
            <person name="Landesfeind M."/>
            <person name="Bulla I."/>
            <person name="Nowrousian M."/>
            <person name="de Jonge R."/>
            <person name="Stahlhut G."/>
            <person name="Hoff K.J."/>
            <person name="Asshauer K.P."/>
            <person name="Thurmer A."/>
            <person name="Stanke M."/>
            <person name="Daniel R."/>
            <person name="Morgenstern B."/>
            <person name="Thomma B.P.H.J."/>
            <person name="Kronstad J.W."/>
            <person name="Braus-Stromeyer S.A."/>
            <person name="Braus G.H."/>
        </authorList>
    </citation>
    <scope>NUCLEOTIDE SEQUENCE</scope>
    <source>
        <strain evidence="8">Vl32</strain>
    </source>
</reference>
<evidence type="ECO:0000256" key="4">
    <source>
        <dbReference type="ARBA" id="ARBA00023157"/>
    </source>
</evidence>
<evidence type="ECO:0000256" key="6">
    <source>
        <dbReference type="SAM" id="SignalP"/>
    </source>
</evidence>
<feature type="signal peptide" evidence="6">
    <location>
        <begin position="1"/>
        <end position="18"/>
    </location>
</feature>
<keyword evidence="4" id="KW-1015">Disulfide bond</keyword>
<evidence type="ECO:0000256" key="3">
    <source>
        <dbReference type="ARBA" id="ARBA00022729"/>
    </source>
</evidence>
<evidence type="ECO:0000259" key="7">
    <source>
        <dbReference type="PROSITE" id="PS51895"/>
    </source>
</evidence>
<dbReference type="EMBL" id="JAEMWZ010000259">
    <property type="protein sequence ID" value="KAG7129000.1"/>
    <property type="molecule type" value="Genomic_DNA"/>
</dbReference>
<dbReference type="OrthoDB" id="3928926at2759"/>
<keyword evidence="2" id="KW-0964">Secreted</keyword>
<feature type="domain" description="AA1-like" evidence="7">
    <location>
        <begin position="33"/>
        <end position="148"/>
    </location>
</feature>
<evidence type="ECO:0000256" key="1">
    <source>
        <dbReference type="ARBA" id="ARBA00004613"/>
    </source>
</evidence>
<comment type="subcellular location">
    <subcellularLocation>
        <location evidence="1">Secreted</location>
    </subcellularLocation>
</comment>
<evidence type="ECO:0000256" key="2">
    <source>
        <dbReference type="ARBA" id="ARBA00022525"/>
    </source>
</evidence>
<dbReference type="Proteomes" id="UP000689129">
    <property type="component" value="Unassembled WGS sequence"/>
</dbReference>
<evidence type="ECO:0000313" key="8">
    <source>
        <dbReference type="EMBL" id="KAG7129000.1"/>
    </source>
</evidence>
<dbReference type="InterPro" id="IPR032382">
    <property type="entry name" value="AltA1"/>
</dbReference>
<dbReference type="AlphaFoldDB" id="A0A8I2ZDY5"/>
<comment type="caution">
    <text evidence="8">The sequence shown here is derived from an EMBL/GenBank/DDBJ whole genome shotgun (WGS) entry which is preliminary data.</text>
</comment>
<evidence type="ECO:0000256" key="5">
    <source>
        <dbReference type="PROSITE-ProRule" id="PRU01243"/>
    </source>
</evidence>
<evidence type="ECO:0000313" key="9">
    <source>
        <dbReference type="Proteomes" id="UP000689129"/>
    </source>
</evidence>
<protein>
    <submittedName>
        <fullName evidence="8">Effector protein PevD1 like</fullName>
    </submittedName>
</protein>